<gene>
    <name evidence="4" type="ORF">SDC9_68717</name>
</gene>
<dbReference type="PANTHER" id="PTHR36698:SF2">
    <property type="entry name" value="MCE_MLAD DOMAIN-CONTAINING PROTEIN"/>
    <property type="match status" value="1"/>
</dbReference>
<dbReference type="InterPro" id="IPR003399">
    <property type="entry name" value="Mce/MlaD"/>
</dbReference>
<dbReference type="EMBL" id="VSSQ01003771">
    <property type="protein sequence ID" value="MPM22266.1"/>
    <property type="molecule type" value="Genomic_DNA"/>
</dbReference>
<feature type="compositionally biased region" description="Polar residues" evidence="1">
    <location>
        <begin position="294"/>
        <end position="303"/>
    </location>
</feature>
<feature type="compositionally biased region" description="Gly residues" evidence="1">
    <location>
        <begin position="306"/>
        <end position="315"/>
    </location>
</feature>
<dbReference type="Pfam" id="PF02470">
    <property type="entry name" value="MlaD"/>
    <property type="match status" value="1"/>
</dbReference>
<dbReference type="AlphaFoldDB" id="A0A644Y187"/>
<protein>
    <recommendedName>
        <fullName evidence="3">Mce/MlaD domain-containing protein</fullName>
    </recommendedName>
</protein>
<sequence length="332" mass="34302">MENKSHALAAGVFVIVVSALLAVLALWLTRDKTDYTVYELSSRESVSGLQPQAAVRYKGVAVGKVTSVGFDPEASGNVLIRIAVNENAPVSKTTFATLGYQGVTGLAHVQLDDADAPLEPVPPGADGIPRLPLQSSQFSQIAEQIPNIMVQVNEATRKLNSILGEDNQKRFSTALDQMGEAAGSVNVLVKRLDNTVATKLDPALASMPTLAKDAEKTLASLRAAGNNAAVAAGDIGKTVRSLSEEGGPVKEIATSAQSLAAAADRFGRVTLPRLNRAADDTGGAARRLGRTADNINDNPQSLIYGNGAGSAGPGEPGFVAPAPGPSAAAMQR</sequence>
<reference evidence="4" key="1">
    <citation type="submission" date="2019-08" db="EMBL/GenBank/DDBJ databases">
        <authorList>
            <person name="Kucharzyk K."/>
            <person name="Murdoch R.W."/>
            <person name="Higgins S."/>
            <person name="Loffler F."/>
        </authorList>
    </citation>
    <scope>NUCLEOTIDE SEQUENCE</scope>
</reference>
<feature type="domain" description="Mce/MlaD" evidence="3">
    <location>
        <begin position="44"/>
        <end position="112"/>
    </location>
</feature>
<evidence type="ECO:0000313" key="4">
    <source>
        <dbReference type="EMBL" id="MPM22266.1"/>
    </source>
</evidence>
<comment type="caution">
    <text evidence="4">The sequence shown here is derived from an EMBL/GenBank/DDBJ whole genome shotgun (WGS) entry which is preliminary data.</text>
</comment>
<organism evidence="4">
    <name type="scientific">bioreactor metagenome</name>
    <dbReference type="NCBI Taxonomy" id="1076179"/>
    <lineage>
        <taxon>unclassified sequences</taxon>
        <taxon>metagenomes</taxon>
        <taxon>ecological metagenomes</taxon>
    </lineage>
</organism>
<feature type="region of interest" description="Disordered" evidence="1">
    <location>
        <begin position="280"/>
        <end position="332"/>
    </location>
</feature>
<evidence type="ECO:0000259" key="3">
    <source>
        <dbReference type="Pfam" id="PF02470"/>
    </source>
</evidence>
<keyword evidence="2" id="KW-0812">Transmembrane</keyword>
<evidence type="ECO:0000256" key="2">
    <source>
        <dbReference type="SAM" id="Phobius"/>
    </source>
</evidence>
<evidence type="ECO:0000256" key="1">
    <source>
        <dbReference type="SAM" id="MobiDB-lite"/>
    </source>
</evidence>
<keyword evidence="2" id="KW-0472">Membrane</keyword>
<proteinExistence type="predicted"/>
<keyword evidence="2" id="KW-1133">Transmembrane helix</keyword>
<accession>A0A644Y187</accession>
<feature type="transmembrane region" description="Helical" evidence="2">
    <location>
        <begin position="7"/>
        <end position="28"/>
    </location>
</feature>
<name>A0A644Y187_9ZZZZ</name>
<dbReference type="PANTHER" id="PTHR36698">
    <property type="entry name" value="BLL5892 PROTEIN"/>
    <property type="match status" value="1"/>
</dbReference>